<dbReference type="AlphaFoldDB" id="A0A382V8G6"/>
<name>A0A382V8G6_9ZZZZ</name>
<evidence type="ECO:0000313" key="1">
    <source>
        <dbReference type="EMBL" id="SVD42779.1"/>
    </source>
</evidence>
<feature type="non-terminal residue" evidence="1">
    <location>
        <position position="1"/>
    </location>
</feature>
<accession>A0A382V8G6</accession>
<gene>
    <name evidence="1" type="ORF">METZ01_LOCUS395633</name>
</gene>
<sequence>PEGGGSDIGAPRCRYAQAVLETPGWTGQPSRGESMNLVFPSEPSRIVVEIIYG</sequence>
<organism evidence="1">
    <name type="scientific">marine metagenome</name>
    <dbReference type="NCBI Taxonomy" id="408172"/>
    <lineage>
        <taxon>unclassified sequences</taxon>
        <taxon>metagenomes</taxon>
        <taxon>ecological metagenomes</taxon>
    </lineage>
</organism>
<dbReference type="EMBL" id="UINC01149981">
    <property type="protein sequence ID" value="SVD42779.1"/>
    <property type="molecule type" value="Genomic_DNA"/>
</dbReference>
<protein>
    <submittedName>
        <fullName evidence="1">Uncharacterized protein</fullName>
    </submittedName>
</protein>
<reference evidence="1" key="1">
    <citation type="submission" date="2018-05" db="EMBL/GenBank/DDBJ databases">
        <authorList>
            <person name="Lanie J.A."/>
            <person name="Ng W.-L."/>
            <person name="Kazmierczak K.M."/>
            <person name="Andrzejewski T.M."/>
            <person name="Davidsen T.M."/>
            <person name="Wayne K.J."/>
            <person name="Tettelin H."/>
            <person name="Glass J.I."/>
            <person name="Rusch D."/>
            <person name="Podicherti R."/>
            <person name="Tsui H.-C.T."/>
            <person name="Winkler M.E."/>
        </authorList>
    </citation>
    <scope>NUCLEOTIDE SEQUENCE</scope>
</reference>
<proteinExistence type="predicted"/>